<organism evidence="1 2">
    <name type="scientific">Operophtera brumata</name>
    <name type="common">Winter moth</name>
    <name type="synonym">Phalaena brumata</name>
    <dbReference type="NCBI Taxonomy" id="104452"/>
    <lineage>
        <taxon>Eukaryota</taxon>
        <taxon>Metazoa</taxon>
        <taxon>Ecdysozoa</taxon>
        <taxon>Arthropoda</taxon>
        <taxon>Hexapoda</taxon>
        <taxon>Insecta</taxon>
        <taxon>Pterygota</taxon>
        <taxon>Neoptera</taxon>
        <taxon>Endopterygota</taxon>
        <taxon>Lepidoptera</taxon>
        <taxon>Glossata</taxon>
        <taxon>Ditrysia</taxon>
        <taxon>Geometroidea</taxon>
        <taxon>Geometridae</taxon>
        <taxon>Larentiinae</taxon>
        <taxon>Operophtera</taxon>
    </lineage>
</organism>
<evidence type="ECO:0000313" key="1">
    <source>
        <dbReference type="EMBL" id="KOB66688.1"/>
    </source>
</evidence>
<proteinExistence type="predicted"/>
<gene>
    <name evidence="1" type="ORF">OBRU01_18037</name>
</gene>
<sequence>MQKIQPTFMKHLIGTLHIKKLLSTEETCIIKNLIDFIKQSKWNNYPETETDIQVSKNTFFRSRKIKRKMRYLTKKCTAWRSTEIVEEVENKCYPKMGSELDNDEEINRNQVVHTLFITLEAYLDAYSVQSVQETLGNLNEQLLHNETDVMIYNFLPNLSSYSVSEQFIKKYRSIYQMLKELVLLLQEIKNGEDLPDVLKVFEKIDLLM</sequence>
<dbReference type="EMBL" id="JTDY01005728">
    <property type="protein sequence ID" value="KOB66688.1"/>
    <property type="molecule type" value="Genomic_DNA"/>
</dbReference>
<accession>A0A0L7KTV5</accession>
<name>A0A0L7KTV5_OPEBR</name>
<dbReference type="Proteomes" id="UP000037510">
    <property type="component" value="Unassembled WGS sequence"/>
</dbReference>
<dbReference type="AlphaFoldDB" id="A0A0L7KTV5"/>
<evidence type="ECO:0000313" key="2">
    <source>
        <dbReference type="Proteomes" id="UP000037510"/>
    </source>
</evidence>
<keyword evidence="2" id="KW-1185">Reference proteome</keyword>
<reference evidence="1 2" key="1">
    <citation type="journal article" date="2015" name="Genome Biol. Evol.">
        <title>The genome of winter moth (Operophtera brumata) provides a genomic perspective on sexual dimorphism and phenology.</title>
        <authorList>
            <person name="Derks M.F."/>
            <person name="Smit S."/>
            <person name="Salis L."/>
            <person name="Schijlen E."/>
            <person name="Bossers A."/>
            <person name="Mateman C."/>
            <person name="Pijl A.S."/>
            <person name="de Ridder D."/>
            <person name="Groenen M.A."/>
            <person name="Visser M.E."/>
            <person name="Megens H.J."/>
        </authorList>
    </citation>
    <scope>NUCLEOTIDE SEQUENCE [LARGE SCALE GENOMIC DNA]</scope>
    <source>
        <strain evidence="1">WM2013NL</strain>
        <tissue evidence="1">Head and thorax</tissue>
    </source>
</reference>
<protein>
    <submittedName>
        <fullName evidence="1">Peptidase C26</fullName>
    </submittedName>
</protein>
<comment type="caution">
    <text evidence="1">The sequence shown here is derived from an EMBL/GenBank/DDBJ whole genome shotgun (WGS) entry which is preliminary data.</text>
</comment>